<feature type="transmembrane region" description="Helical" evidence="1">
    <location>
        <begin position="6"/>
        <end position="25"/>
    </location>
</feature>
<evidence type="ECO:0000256" key="1">
    <source>
        <dbReference type="SAM" id="Phobius"/>
    </source>
</evidence>
<dbReference type="PANTHER" id="PTHR36178">
    <property type="entry name" value="SLR0625 PROTEIN"/>
    <property type="match status" value="1"/>
</dbReference>
<dbReference type="GO" id="GO:0015501">
    <property type="term" value="F:glutamate:sodium symporter activity"/>
    <property type="evidence" value="ECO:0007669"/>
    <property type="project" value="InterPro"/>
</dbReference>
<feature type="transmembrane region" description="Helical" evidence="1">
    <location>
        <begin position="64"/>
        <end position="83"/>
    </location>
</feature>
<dbReference type="EMBL" id="LNQP01000011">
    <property type="protein sequence ID" value="KSU89104.1"/>
    <property type="molecule type" value="Genomic_DNA"/>
</dbReference>
<proteinExistence type="predicted"/>
<dbReference type="PANTHER" id="PTHR36178:SF1">
    <property type="entry name" value="SODIUM_GLUTAMATE SYMPORTER"/>
    <property type="match status" value="1"/>
</dbReference>
<evidence type="ECO:0000313" key="3">
    <source>
        <dbReference type="Proteomes" id="UP000053681"/>
    </source>
</evidence>
<organism evidence="2 3">
    <name type="scientific">Priestia veravalensis</name>
    <dbReference type="NCBI Taxonomy" id="1414648"/>
    <lineage>
        <taxon>Bacteria</taxon>
        <taxon>Bacillati</taxon>
        <taxon>Bacillota</taxon>
        <taxon>Bacilli</taxon>
        <taxon>Bacillales</taxon>
        <taxon>Bacillaceae</taxon>
        <taxon>Priestia</taxon>
    </lineage>
</organism>
<name>A0A0V8JR53_9BACI</name>
<dbReference type="AlphaFoldDB" id="A0A0V8JR53"/>
<feature type="transmembrane region" description="Helical" evidence="1">
    <location>
        <begin position="389"/>
        <end position="411"/>
    </location>
</feature>
<accession>A0A0V8JR53</accession>
<feature type="transmembrane region" description="Helical" evidence="1">
    <location>
        <begin position="225"/>
        <end position="250"/>
    </location>
</feature>
<evidence type="ECO:0000313" key="2">
    <source>
        <dbReference type="EMBL" id="KSU89104.1"/>
    </source>
</evidence>
<feature type="transmembrane region" description="Helical" evidence="1">
    <location>
        <begin position="104"/>
        <end position="125"/>
    </location>
</feature>
<keyword evidence="1" id="KW-1133">Transmembrane helix</keyword>
<sequence>MNLSAWDLFVDLGFISLLLVAGTIIRAKVRWVQNLFLPASIIAGILGLALGPNGIGLIPFTDQIGTYPGILIAVIFGAIPIATQSVKFKEIAGRVGSMWSYSQMIMLAMWGVGLLFSLLLLNNVWGDLNLGFGLLLAAGFIGGHGTAAAVGDAFAKQGWEEGLSLAMTSATIGVICSIVVGLAFIKYYSKKGETNYLARFEDLPRELRTGLIPPEKRTSTKMDTVSSIAVDPLVLHVALVTIIALGGYYLSELGQTLLPSVTIPAFSLAFLVGLAIKGIMKKTNSDQYINADVMNRISGSATDFLVAFGIASISLSAVASYIVPFALLLLFGLLFAWFVFRVLSGKFFGPIWFERGIFTWGWITGTTAMGIALLRIADPESKSKTLDDYALAYIPIAPVEILLITFAPLMIATSQHWLFVLITIGASIAIYLFAMLRGWVKNEKKSSSQSRSIEANSK</sequence>
<dbReference type="Proteomes" id="UP000053681">
    <property type="component" value="Unassembled WGS sequence"/>
</dbReference>
<protein>
    <submittedName>
        <fullName evidence="2">Sodium:glutamate symporter</fullName>
    </submittedName>
</protein>
<keyword evidence="1" id="KW-0812">Transmembrane</keyword>
<comment type="caution">
    <text evidence="2">The sequence shown here is derived from an EMBL/GenBank/DDBJ whole genome shotgun (WGS) entry which is preliminary data.</text>
</comment>
<dbReference type="RefSeq" id="WP_025910620.1">
    <property type="nucleotide sequence ID" value="NZ_KQ758631.1"/>
</dbReference>
<dbReference type="InterPro" id="IPR004445">
    <property type="entry name" value="GltS"/>
</dbReference>
<dbReference type="Pfam" id="PF03616">
    <property type="entry name" value="Glt_symporter"/>
    <property type="match status" value="1"/>
</dbReference>
<dbReference type="GeneID" id="93682127"/>
<feature type="transmembrane region" description="Helical" evidence="1">
    <location>
        <begin position="304"/>
        <end position="337"/>
    </location>
</feature>
<keyword evidence="1" id="KW-0472">Membrane</keyword>
<feature type="transmembrane region" description="Helical" evidence="1">
    <location>
        <begin position="417"/>
        <end position="440"/>
    </location>
</feature>
<keyword evidence="3" id="KW-1185">Reference proteome</keyword>
<feature type="transmembrane region" description="Helical" evidence="1">
    <location>
        <begin position="357"/>
        <end position="377"/>
    </location>
</feature>
<gene>
    <name evidence="2" type="ORF">AS180_04450</name>
</gene>
<feature type="transmembrane region" description="Helical" evidence="1">
    <location>
        <begin position="163"/>
        <end position="185"/>
    </location>
</feature>
<feature type="transmembrane region" description="Helical" evidence="1">
    <location>
        <begin position="256"/>
        <end position="276"/>
    </location>
</feature>
<dbReference type="GO" id="GO:0015813">
    <property type="term" value="P:L-glutamate transmembrane transport"/>
    <property type="evidence" value="ECO:0007669"/>
    <property type="project" value="InterPro"/>
</dbReference>
<dbReference type="GO" id="GO:0016020">
    <property type="term" value="C:membrane"/>
    <property type="evidence" value="ECO:0007669"/>
    <property type="project" value="InterPro"/>
</dbReference>
<reference evidence="2 3" key="1">
    <citation type="submission" date="2015-11" db="EMBL/GenBank/DDBJ databases">
        <title>Bacillus caseinolyticus sp nov.</title>
        <authorList>
            <person name="Dastager S.G."/>
            <person name="Mawlankar R."/>
        </authorList>
    </citation>
    <scope>NUCLEOTIDE SEQUENCE [LARGE SCALE GENOMIC DNA]</scope>
    <source>
        <strain evidence="2 3">SGD-V-76</strain>
    </source>
</reference>
<feature type="transmembrane region" description="Helical" evidence="1">
    <location>
        <begin position="37"/>
        <end position="58"/>
    </location>
</feature>